<dbReference type="GO" id="GO:0005737">
    <property type="term" value="C:cytoplasm"/>
    <property type="evidence" value="ECO:0007669"/>
    <property type="project" value="UniProtKB-ARBA"/>
</dbReference>
<proteinExistence type="inferred from homology"/>
<evidence type="ECO:0000256" key="2">
    <source>
        <dbReference type="ARBA" id="ARBA00008531"/>
    </source>
</evidence>
<keyword evidence="7" id="KW-0342">GTP-binding</keyword>
<reference evidence="11" key="1">
    <citation type="submission" date="2023-03" db="EMBL/GenBank/DDBJ databases">
        <authorList>
            <person name="Steffen K."/>
            <person name="Cardenas P."/>
        </authorList>
    </citation>
    <scope>NUCLEOTIDE SEQUENCE</scope>
</reference>
<dbReference type="NCBIfam" id="TIGR00064">
    <property type="entry name" value="ftsY"/>
    <property type="match status" value="1"/>
</dbReference>
<dbReference type="PANTHER" id="PTHR43134">
    <property type="entry name" value="SIGNAL RECOGNITION PARTICLE RECEPTOR SUBUNIT ALPHA"/>
    <property type="match status" value="1"/>
</dbReference>
<dbReference type="Gene3D" id="1.20.120.140">
    <property type="entry name" value="Signal recognition particle SRP54, nucleotide-binding domain"/>
    <property type="match status" value="1"/>
</dbReference>
<dbReference type="InterPro" id="IPR042101">
    <property type="entry name" value="SRP54_N_sf"/>
</dbReference>
<dbReference type="InterPro" id="IPR003593">
    <property type="entry name" value="AAA+_ATPase"/>
</dbReference>
<dbReference type="SMART" id="SM00962">
    <property type="entry name" value="SRP54"/>
    <property type="match status" value="1"/>
</dbReference>
<feature type="domain" description="SRP54-type proteins GTP-binding" evidence="10">
    <location>
        <begin position="297"/>
        <end position="310"/>
    </location>
</feature>
<dbReference type="AlphaFoldDB" id="A0AA35RFB0"/>
<dbReference type="InterPro" id="IPR000897">
    <property type="entry name" value="SRP54_GTPase_dom"/>
</dbReference>
<dbReference type="SUPFAM" id="SSF52540">
    <property type="entry name" value="P-loop containing nucleoside triphosphate hydrolases"/>
    <property type="match status" value="1"/>
</dbReference>
<keyword evidence="8" id="KW-0472">Membrane</keyword>
<dbReference type="FunFam" id="3.40.50.300:FF:000053">
    <property type="entry name" value="Signal recognition particle receptor FtsY"/>
    <property type="match status" value="1"/>
</dbReference>
<dbReference type="HAMAP" id="MF_00920">
    <property type="entry name" value="FtsY"/>
    <property type="match status" value="1"/>
</dbReference>
<dbReference type="InterPro" id="IPR004390">
    <property type="entry name" value="SR_rcpt_FtsY"/>
</dbReference>
<keyword evidence="6" id="KW-0378">Hydrolase</keyword>
<dbReference type="Proteomes" id="UP001174909">
    <property type="component" value="Unassembled WGS sequence"/>
</dbReference>
<comment type="caution">
    <text evidence="11">The sequence shown here is derived from an EMBL/GenBank/DDBJ whole genome shotgun (WGS) entry which is preliminary data.</text>
</comment>
<organism evidence="11 12">
    <name type="scientific">Geodia barretti</name>
    <name type="common">Barrett's horny sponge</name>
    <dbReference type="NCBI Taxonomy" id="519541"/>
    <lineage>
        <taxon>Eukaryota</taxon>
        <taxon>Metazoa</taxon>
        <taxon>Porifera</taxon>
        <taxon>Demospongiae</taxon>
        <taxon>Heteroscleromorpha</taxon>
        <taxon>Tetractinellida</taxon>
        <taxon>Astrophorina</taxon>
        <taxon>Geodiidae</taxon>
        <taxon>Geodia</taxon>
    </lineage>
</organism>
<evidence type="ECO:0000256" key="8">
    <source>
        <dbReference type="ARBA" id="ARBA00023136"/>
    </source>
</evidence>
<dbReference type="GO" id="GO:0005886">
    <property type="term" value="C:plasma membrane"/>
    <property type="evidence" value="ECO:0007669"/>
    <property type="project" value="UniProtKB-SubCell"/>
</dbReference>
<dbReference type="CDD" id="cd17874">
    <property type="entry name" value="FtsY"/>
    <property type="match status" value="1"/>
</dbReference>
<accession>A0AA35RFB0</accession>
<dbReference type="GO" id="GO:0005525">
    <property type="term" value="F:GTP binding"/>
    <property type="evidence" value="ECO:0007669"/>
    <property type="project" value="UniProtKB-KW"/>
</dbReference>
<dbReference type="FunFam" id="1.20.120.140:FF:000002">
    <property type="entry name" value="Signal recognition particle receptor FtsY"/>
    <property type="match status" value="1"/>
</dbReference>
<evidence type="ECO:0000313" key="12">
    <source>
        <dbReference type="Proteomes" id="UP001174909"/>
    </source>
</evidence>
<dbReference type="InterPro" id="IPR027417">
    <property type="entry name" value="P-loop_NTPase"/>
</dbReference>
<dbReference type="SMART" id="SM00963">
    <property type="entry name" value="SRP54_N"/>
    <property type="match status" value="1"/>
</dbReference>
<keyword evidence="3" id="KW-1003">Cell membrane</keyword>
<dbReference type="Gene3D" id="3.40.50.300">
    <property type="entry name" value="P-loop containing nucleotide triphosphate hydrolases"/>
    <property type="match status" value="1"/>
</dbReference>
<evidence type="ECO:0000256" key="4">
    <source>
        <dbReference type="ARBA" id="ARBA00022490"/>
    </source>
</evidence>
<dbReference type="GO" id="GO:0006614">
    <property type="term" value="P:SRP-dependent cotranslational protein targeting to membrane"/>
    <property type="evidence" value="ECO:0007669"/>
    <property type="project" value="InterPro"/>
</dbReference>
<dbReference type="GO" id="GO:0003924">
    <property type="term" value="F:GTPase activity"/>
    <property type="evidence" value="ECO:0007669"/>
    <property type="project" value="TreeGrafter"/>
</dbReference>
<dbReference type="SMART" id="SM00382">
    <property type="entry name" value="AAA"/>
    <property type="match status" value="1"/>
</dbReference>
<keyword evidence="4" id="KW-0963">Cytoplasm</keyword>
<comment type="similarity">
    <text evidence="2">Belongs to the GTP-binding SRP family.</text>
</comment>
<name>A0AA35RFB0_GEOBA</name>
<evidence type="ECO:0000256" key="9">
    <source>
        <dbReference type="ARBA" id="ARBA00023170"/>
    </source>
</evidence>
<evidence type="ECO:0000259" key="10">
    <source>
        <dbReference type="PROSITE" id="PS00300"/>
    </source>
</evidence>
<dbReference type="EMBL" id="CASHTH010000977">
    <property type="protein sequence ID" value="CAI8009631.1"/>
    <property type="molecule type" value="Genomic_DNA"/>
</dbReference>
<evidence type="ECO:0000256" key="7">
    <source>
        <dbReference type="ARBA" id="ARBA00023134"/>
    </source>
</evidence>
<dbReference type="Pfam" id="PF02881">
    <property type="entry name" value="SRP54_N"/>
    <property type="match status" value="1"/>
</dbReference>
<comment type="subcellular location">
    <subcellularLocation>
        <location evidence="1">Cell membrane</location>
        <topology evidence="1">Peripheral membrane protein</topology>
        <orientation evidence="1">Cytoplasmic side</orientation>
    </subcellularLocation>
</comment>
<evidence type="ECO:0000313" key="11">
    <source>
        <dbReference type="EMBL" id="CAI8009631.1"/>
    </source>
</evidence>
<sequence>MLRNLFKGRDRNDIESNAEDKQENWFNRLKSGLAKTRNQFMSQLSGLLRIGRKIDEDLMEEIEEILIQADVGVDTTLMLMDNVRERVKAEGLSDSSELESVIKSEILKLLGEDMPLQVKAEKPYTILVLGVNGAGKTTTIGKLANRFITDGHRVLVAAGDTFRAAAEDQLAIWCERAGAELIRGGESAEPASVVFDAIHAAKHRNADVLIVDTAGRLHTKKPLMDELAKIGRVMERAHAGAPHEVLLVVDGTVGQNGLMQAKTFNGAVPITGVAVTKLDGTAKGGIVIAVNAEIGAPVKLIGIGEKLDDLRDFAGADFVEALFAAEETADT</sequence>
<dbReference type="InterPro" id="IPR036225">
    <property type="entry name" value="SRP/SRP_N"/>
</dbReference>
<keyword evidence="5" id="KW-0547">Nucleotide-binding</keyword>
<dbReference type="SUPFAM" id="SSF47364">
    <property type="entry name" value="Domain of the SRP/SRP receptor G-proteins"/>
    <property type="match status" value="1"/>
</dbReference>
<keyword evidence="12" id="KW-1185">Reference proteome</keyword>
<dbReference type="PROSITE" id="PS00300">
    <property type="entry name" value="SRP54"/>
    <property type="match status" value="1"/>
</dbReference>
<dbReference type="GO" id="GO:0005047">
    <property type="term" value="F:signal recognition particle binding"/>
    <property type="evidence" value="ECO:0007669"/>
    <property type="project" value="TreeGrafter"/>
</dbReference>
<evidence type="ECO:0000256" key="3">
    <source>
        <dbReference type="ARBA" id="ARBA00022475"/>
    </source>
</evidence>
<gene>
    <name evidence="11" type="ORF">GBAR_LOCUS6433</name>
</gene>
<keyword evidence="9 11" id="KW-0675">Receptor</keyword>
<evidence type="ECO:0000256" key="1">
    <source>
        <dbReference type="ARBA" id="ARBA00004413"/>
    </source>
</evidence>
<dbReference type="PANTHER" id="PTHR43134:SF1">
    <property type="entry name" value="SIGNAL RECOGNITION PARTICLE RECEPTOR SUBUNIT ALPHA"/>
    <property type="match status" value="1"/>
</dbReference>
<evidence type="ECO:0000256" key="5">
    <source>
        <dbReference type="ARBA" id="ARBA00022741"/>
    </source>
</evidence>
<dbReference type="InterPro" id="IPR013822">
    <property type="entry name" value="Signal_recog_particl_SRP54_hlx"/>
</dbReference>
<evidence type="ECO:0000256" key="6">
    <source>
        <dbReference type="ARBA" id="ARBA00022801"/>
    </source>
</evidence>
<protein>
    <submittedName>
        <fullName evidence="11">Signal recognition particle receptor FtsY</fullName>
    </submittedName>
</protein>
<dbReference type="Pfam" id="PF00448">
    <property type="entry name" value="SRP54"/>
    <property type="match status" value="1"/>
</dbReference>